<dbReference type="InterPro" id="IPR020449">
    <property type="entry name" value="Tscrpt_reg_AraC-type_HTH"/>
</dbReference>
<evidence type="ECO:0000313" key="7">
    <source>
        <dbReference type="Proteomes" id="UP000466863"/>
    </source>
</evidence>
<proteinExistence type="predicted"/>
<dbReference type="Gene3D" id="1.10.10.60">
    <property type="entry name" value="Homeodomain-like"/>
    <property type="match status" value="2"/>
</dbReference>
<dbReference type="SUPFAM" id="SSF46689">
    <property type="entry name" value="Homeodomain-like"/>
    <property type="match status" value="2"/>
</dbReference>
<evidence type="ECO:0000256" key="2">
    <source>
        <dbReference type="ARBA" id="ARBA00023125"/>
    </source>
</evidence>
<dbReference type="InterPro" id="IPR037923">
    <property type="entry name" value="HTH-like"/>
</dbReference>
<dbReference type="RefSeq" id="WP_153334145.1">
    <property type="nucleotide sequence ID" value="NZ_WIVS01000198.1"/>
</dbReference>
<keyword evidence="3" id="KW-0010">Activator</keyword>
<dbReference type="Pfam" id="PF02311">
    <property type="entry name" value="AraC_binding"/>
    <property type="match status" value="1"/>
</dbReference>
<dbReference type="InterPro" id="IPR003313">
    <property type="entry name" value="AraC-bd"/>
</dbReference>
<dbReference type="GO" id="GO:0003700">
    <property type="term" value="F:DNA-binding transcription factor activity"/>
    <property type="evidence" value="ECO:0007669"/>
    <property type="project" value="InterPro"/>
</dbReference>
<keyword evidence="2" id="KW-0238">DNA-binding</keyword>
<dbReference type="PROSITE" id="PS01124">
    <property type="entry name" value="HTH_ARAC_FAMILY_2"/>
    <property type="match status" value="1"/>
</dbReference>
<dbReference type="Proteomes" id="UP000466863">
    <property type="component" value="Unassembled WGS sequence"/>
</dbReference>
<organism evidence="6 7">
    <name type="scientific">Pseudomonas helleri</name>
    <dbReference type="NCBI Taxonomy" id="1608996"/>
    <lineage>
        <taxon>Bacteria</taxon>
        <taxon>Pseudomonadati</taxon>
        <taxon>Pseudomonadota</taxon>
        <taxon>Gammaproteobacteria</taxon>
        <taxon>Pseudomonadales</taxon>
        <taxon>Pseudomonadaceae</taxon>
        <taxon>Pseudomonas</taxon>
    </lineage>
</organism>
<dbReference type="InterPro" id="IPR050204">
    <property type="entry name" value="AraC_XylS_family_regulators"/>
</dbReference>
<dbReference type="PANTHER" id="PTHR46796">
    <property type="entry name" value="HTH-TYPE TRANSCRIPTIONAL ACTIVATOR RHAS-RELATED"/>
    <property type="match status" value="1"/>
</dbReference>
<evidence type="ECO:0000256" key="5">
    <source>
        <dbReference type="ARBA" id="ARBA00037345"/>
    </source>
</evidence>
<comment type="caution">
    <text evidence="6">The sequence shown here is derived from an EMBL/GenBank/DDBJ whole genome shotgun (WGS) entry which is preliminary data.</text>
</comment>
<evidence type="ECO:0000256" key="4">
    <source>
        <dbReference type="ARBA" id="ARBA00023163"/>
    </source>
</evidence>
<sequence length="270" mass="30437">MTAANCVHYWRSPIVPGADLLKATYRQHSFSAHWHDTYTVSVIEAGAERYDYRGSRHVADAGCVPVLNPGEVHTGSPAVEGGWRYRVFYLPTEFVQHLADDLCACPQPMPWFRDDILRDPDLTRRMSLAHRLLEECDDPMGAEHVLLDAVTTLLTRHAGQRPSIKHLPKDRERVATMKARLSAELAEPLTLGELAMEVGLSTFHAARMFSRETGLAPHAWRNQYRLHFALQQLRQGLAATDVASASGFADLSHFTRHFKKSFGVTPGRWR</sequence>
<keyword evidence="4" id="KW-0804">Transcription</keyword>
<dbReference type="PRINTS" id="PR00032">
    <property type="entry name" value="HTHARAC"/>
</dbReference>
<dbReference type="AlphaFoldDB" id="A0A6A7ZFC0"/>
<dbReference type="InterPro" id="IPR018060">
    <property type="entry name" value="HTH_AraC"/>
</dbReference>
<reference evidence="6 7" key="1">
    <citation type="submission" date="2019-10" db="EMBL/GenBank/DDBJ databases">
        <title>Evaluation of single-gene subtyping targets for Pseudomonas.</title>
        <authorList>
            <person name="Reichler S.J."/>
            <person name="Orsi R.H."/>
            <person name="Wiedmann M."/>
            <person name="Martin N.H."/>
            <person name="Murphy S.I."/>
        </authorList>
    </citation>
    <scope>NUCLEOTIDE SEQUENCE [LARGE SCALE GENOMIC DNA]</scope>
    <source>
        <strain evidence="6 7">FSL R10-1876</strain>
    </source>
</reference>
<keyword evidence="1" id="KW-0805">Transcription regulation</keyword>
<evidence type="ECO:0000256" key="3">
    <source>
        <dbReference type="ARBA" id="ARBA00023159"/>
    </source>
</evidence>
<evidence type="ECO:0000256" key="1">
    <source>
        <dbReference type="ARBA" id="ARBA00023015"/>
    </source>
</evidence>
<accession>A0A6A7ZFC0</accession>
<comment type="function">
    <text evidence="5">Regulatory protein of the TOL plasmid xyl operons. XylS activates the xylXYZLTEGFJQKIH operon required for the degradation of toluene, m-xylene and p-xylene.</text>
</comment>
<dbReference type="SUPFAM" id="SSF51215">
    <property type="entry name" value="Regulatory protein AraC"/>
    <property type="match status" value="1"/>
</dbReference>
<dbReference type="Pfam" id="PF12833">
    <property type="entry name" value="HTH_18"/>
    <property type="match status" value="1"/>
</dbReference>
<name>A0A6A7ZFC0_9PSED</name>
<gene>
    <name evidence="6" type="ORF">GHO28_25495</name>
</gene>
<dbReference type="PANTHER" id="PTHR46796:SF2">
    <property type="entry name" value="TRANSCRIPTIONAL REGULATORY PROTEIN"/>
    <property type="match status" value="1"/>
</dbReference>
<protein>
    <submittedName>
        <fullName evidence="6">Helix-turn-helix domain-containing protein</fullName>
    </submittedName>
</protein>
<dbReference type="SMART" id="SM00342">
    <property type="entry name" value="HTH_ARAC"/>
    <property type="match status" value="1"/>
</dbReference>
<dbReference type="GO" id="GO:0043565">
    <property type="term" value="F:sequence-specific DNA binding"/>
    <property type="evidence" value="ECO:0007669"/>
    <property type="project" value="InterPro"/>
</dbReference>
<dbReference type="EMBL" id="WIVV01000205">
    <property type="protein sequence ID" value="MQU45831.1"/>
    <property type="molecule type" value="Genomic_DNA"/>
</dbReference>
<dbReference type="InterPro" id="IPR009057">
    <property type="entry name" value="Homeodomain-like_sf"/>
</dbReference>
<evidence type="ECO:0000313" key="6">
    <source>
        <dbReference type="EMBL" id="MQU45831.1"/>
    </source>
</evidence>